<feature type="domain" description="Beta-lactamase-related" evidence="2">
    <location>
        <begin position="71"/>
        <end position="340"/>
    </location>
</feature>
<evidence type="ECO:0000313" key="3">
    <source>
        <dbReference type="EMBL" id="AWI08600.1"/>
    </source>
</evidence>
<accession>A0A2U8E1B3</accession>
<proteinExistence type="predicted"/>
<keyword evidence="1" id="KW-0732">Signal</keyword>
<dbReference type="InterPro" id="IPR050789">
    <property type="entry name" value="Diverse_Enzym_Activities"/>
</dbReference>
<sequence>MKTRTTLRLQMLLLGLCLLSALQCPAQTQPAKLAPVYPGKTWSSADAPEKYGWSPEKLQQARAYSGTIATEAVMIVHKGVILDQWGATTKRLNTHSIRKSFISALYGIAVEAGQISVDDTLEKLDIDDRAPSLTADEKQATVGDLLKARSGVYHPAAYETASMKKKRPARGAHPRGAFWYYNNWDFNALGGIYEKVAKQNVFDAFRQHIAAPLQMEDFQVPADTKFVNEPASDFPAYVFRMSARDMARFGLLYLRNGKWADKQILSEKWVRESVAAYSKTGGSGGYGYLWWVAVDGRHYPGVKLPDGSYSARGAGGHCILILPEYDLVIVHRVNTDIPNKVTSAQLGKLLKLILDAKPTDFK</sequence>
<dbReference type="PANTHER" id="PTHR43283:SF7">
    <property type="entry name" value="BETA-LACTAMASE-RELATED DOMAIN-CONTAINING PROTEIN"/>
    <property type="match status" value="1"/>
</dbReference>
<feature type="chain" id="PRO_5016003548" description="Beta-lactamase-related domain-containing protein" evidence="1">
    <location>
        <begin position="27"/>
        <end position="362"/>
    </location>
</feature>
<gene>
    <name evidence="3" type="ORF">CKA38_04420</name>
</gene>
<dbReference type="KEGG" id="elut:CKA38_04420"/>
<reference evidence="3 4" key="1">
    <citation type="journal article" date="2018" name="Syst. Appl. Microbiol.">
        <title>Ereboglobus luteus gen. nov. sp. nov. from cockroach guts, and new insights into the oxygen relationship of the genera Opitutus and Didymococcus (Verrucomicrobia: Opitutaceae).</title>
        <authorList>
            <person name="Tegtmeier D."/>
            <person name="Belitz A."/>
            <person name="Radek R."/>
            <person name="Heimerl T."/>
            <person name="Brune A."/>
        </authorList>
    </citation>
    <scope>NUCLEOTIDE SEQUENCE [LARGE SCALE GENOMIC DNA]</scope>
    <source>
        <strain evidence="3 4">Ho45</strain>
    </source>
</reference>
<feature type="signal peptide" evidence="1">
    <location>
        <begin position="1"/>
        <end position="26"/>
    </location>
</feature>
<dbReference type="AlphaFoldDB" id="A0A2U8E1B3"/>
<dbReference type="SUPFAM" id="SSF56601">
    <property type="entry name" value="beta-lactamase/transpeptidase-like"/>
    <property type="match status" value="1"/>
</dbReference>
<name>A0A2U8E1B3_9BACT</name>
<dbReference type="Gene3D" id="3.40.710.10">
    <property type="entry name" value="DD-peptidase/beta-lactamase superfamily"/>
    <property type="match status" value="1"/>
</dbReference>
<evidence type="ECO:0000256" key="1">
    <source>
        <dbReference type="SAM" id="SignalP"/>
    </source>
</evidence>
<dbReference type="RefSeq" id="WP_108824408.1">
    <property type="nucleotide sequence ID" value="NZ_CP023004.1"/>
</dbReference>
<organism evidence="3 4">
    <name type="scientific">Ereboglobus luteus</name>
    <dbReference type="NCBI Taxonomy" id="1796921"/>
    <lineage>
        <taxon>Bacteria</taxon>
        <taxon>Pseudomonadati</taxon>
        <taxon>Verrucomicrobiota</taxon>
        <taxon>Opitutia</taxon>
        <taxon>Opitutales</taxon>
        <taxon>Opitutaceae</taxon>
        <taxon>Ereboglobus</taxon>
    </lineage>
</organism>
<keyword evidence="4" id="KW-1185">Reference proteome</keyword>
<evidence type="ECO:0000259" key="2">
    <source>
        <dbReference type="Pfam" id="PF00144"/>
    </source>
</evidence>
<dbReference type="OrthoDB" id="9773047at2"/>
<protein>
    <recommendedName>
        <fullName evidence="2">Beta-lactamase-related domain-containing protein</fullName>
    </recommendedName>
</protein>
<dbReference type="Proteomes" id="UP000244896">
    <property type="component" value="Chromosome"/>
</dbReference>
<dbReference type="InterPro" id="IPR001466">
    <property type="entry name" value="Beta-lactam-related"/>
</dbReference>
<dbReference type="Pfam" id="PF00144">
    <property type="entry name" value="Beta-lactamase"/>
    <property type="match status" value="1"/>
</dbReference>
<evidence type="ECO:0000313" key="4">
    <source>
        <dbReference type="Proteomes" id="UP000244896"/>
    </source>
</evidence>
<dbReference type="EMBL" id="CP023004">
    <property type="protein sequence ID" value="AWI08600.1"/>
    <property type="molecule type" value="Genomic_DNA"/>
</dbReference>
<dbReference type="InterPro" id="IPR012338">
    <property type="entry name" value="Beta-lactam/transpept-like"/>
</dbReference>
<dbReference type="PANTHER" id="PTHR43283">
    <property type="entry name" value="BETA-LACTAMASE-RELATED"/>
    <property type="match status" value="1"/>
</dbReference>